<dbReference type="EC" id="3.5.1.4" evidence="2"/>
<keyword evidence="2" id="KW-0378">Hydrolase</keyword>
<dbReference type="SUPFAM" id="SSF75304">
    <property type="entry name" value="Amidase signature (AS) enzymes"/>
    <property type="match status" value="1"/>
</dbReference>
<reference evidence="2 3" key="1">
    <citation type="submission" date="2020-07" db="EMBL/GenBank/DDBJ databases">
        <title>Bradyrhizobium diversity isolated from nodules of indigenous legumes of Western Australia.</title>
        <authorList>
            <person name="Klepa M.S."/>
        </authorList>
    </citation>
    <scope>NUCLEOTIDE SEQUENCE [LARGE SCALE GENOMIC DNA]</scope>
    <source>
        <strain evidence="2 3">CNPSo 4010</strain>
    </source>
</reference>
<dbReference type="Gene3D" id="3.90.1300.10">
    <property type="entry name" value="Amidase signature (AS) domain"/>
    <property type="match status" value="1"/>
</dbReference>
<evidence type="ECO:0000259" key="1">
    <source>
        <dbReference type="Pfam" id="PF01425"/>
    </source>
</evidence>
<dbReference type="NCBIfam" id="NF004816">
    <property type="entry name" value="PRK06170.1"/>
    <property type="match status" value="1"/>
</dbReference>
<dbReference type="InterPro" id="IPR036928">
    <property type="entry name" value="AS_sf"/>
</dbReference>
<dbReference type="Pfam" id="PF01425">
    <property type="entry name" value="Amidase"/>
    <property type="match status" value="1"/>
</dbReference>
<keyword evidence="3" id="KW-1185">Reference proteome</keyword>
<protein>
    <submittedName>
        <fullName evidence="2">Amidase</fullName>
        <ecNumber evidence="2">3.5.1.4</ecNumber>
    </submittedName>
</protein>
<sequence>MDRRSFLGVAASTIVTLRETAPSPASGQGAQPLSPSGRDLAYANVSELRALLDARKISATELVEHAIGRIEVLDPRVNAVVVRDFERARAAARDADAALARGERRPLLGIPMTVKEAFNVGGLPTTWGLPNGRDWRAAEDAVAVTRLKTAGAVILGKTNIALSIADWQSSNPIYGTTNNPWDLKRTPGGSSGGSAAALAAGYVPLELGSDLSASLRVPAHLCGVFAHKPTFNLVPQRGHAPPRSPALRTDLTNGLGVCGPMARTAADLSLALDVISGPDDYEAAAYRLQLPPPRHDVLKEFRVLVLDSHPLLPVAQEIRDTIDQLANRLAATGATVARSSSLLPDLAESARLHTRLVRNFAAFGRPPEFFKEIQEKVAALKPDDDSLKAWRTRAPLLSHHEVMAAEIARARLRQQWTSLFREFDVVLCPPFAVTAFPHDQRPDQEDRTIDIDGMTHPYLSLIVWATLATPPGLPAAVIPAGQSKTGLPIGVQIIGPLYEDRTTLAFAQLLEREYGGFTRPPDIAR</sequence>
<dbReference type="PANTHER" id="PTHR43372">
    <property type="entry name" value="FATTY-ACID AMIDE HYDROLASE"/>
    <property type="match status" value="1"/>
</dbReference>
<evidence type="ECO:0000313" key="3">
    <source>
        <dbReference type="Proteomes" id="UP000807370"/>
    </source>
</evidence>
<feature type="domain" description="Amidase" evidence="1">
    <location>
        <begin position="61"/>
        <end position="504"/>
    </location>
</feature>
<gene>
    <name evidence="2" type="ORF">HZZ13_09675</name>
</gene>
<dbReference type="PANTHER" id="PTHR43372:SF4">
    <property type="entry name" value="FATTY-ACID AMIDE HYDROLASE 2"/>
    <property type="match status" value="1"/>
</dbReference>
<dbReference type="Proteomes" id="UP000807370">
    <property type="component" value="Unassembled WGS sequence"/>
</dbReference>
<comment type="caution">
    <text evidence="2">The sequence shown here is derived from an EMBL/GenBank/DDBJ whole genome shotgun (WGS) entry which is preliminary data.</text>
</comment>
<dbReference type="InterPro" id="IPR023631">
    <property type="entry name" value="Amidase_dom"/>
</dbReference>
<proteinExistence type="predicted"/>
<dbReference type="GO" id="GO:0004040">
    <property type="term" value="F:amidase activity"/>
    <property type="evidence" value="ECO:0007669"/>
    <property type="project" value="UniProtKB-EC"/>
</dbReference>
<dbReference type="InterPro" id="IPR052739">
    <property type="entry name" value="FAAH2"/>
</dbReference>
<organism evidence="2 3">
    <name type="scientific">Bradyrhizobium agreste</name>
    <dbReference type="NCBI Taxonomy" id="2751811"/>
    <lineage>
        <taxon>Bacteria</taxon>
        <taxon>Pseudomonadati</taxon>
        <taxon>Pseudomonadota</taxon>
        <taxon>Alphaproteobacteria</taxon>
        <taxon>Hyphomicrobiales</taxon>
        <taxon>Nitrobacteraceae</taxon>
        <taxon>Bradyrhizobium</taxon>
    </lineage>
</organism>
<accession>A0ABS0PLI3</accession>
<evidence type="ECO:0000313" key="2">
    <source>
        <dbReference type="EMBL" id="MBH5398058.1"/>
    </source>
</evidence>
<dbReference type="EMBL" id="JACCHP010000005">
    <property type="protein sequence ID" value="MBH5398058.1"/>
    <property type="molecule type" value="Genomic_DNA"/>
</dbReference>
<name>A0ABS0PLI3_9BRAD</name>